<organism evidence="1 2">
    <name type="scientific">Arachidicoccus rhizosphaerae</name>
    <dbReference type="NCBI Taxonomy" id="551991"/>
    <lineage>
        <taxon>Bacteria</taxon>
        <taxon>Pseudomonadati</taxon>
        <taxon>Bacteroidota</taxon>
        <taxon>Chitinophagia</taxon>
        <taxon>Chitinophagales</taxon>
        <taxon>Chitinophagaceae</taxon>
        <taxon>Arachidicoccus</taxon>
    </lineage>
</organism>
<dbReference type="Proteomes" id="UP000199041">
    <property type="component" value="Unassembled WGS sequence"/>
</dbReference>
<gene>
    <name evidence="1" type="ORF">SAMN05192529_10442</name>
</gene>
<dbReference type="STRING" id="551991.SAMN05192529_10442"/>
<evidence type="ECO:0000313" key="2">
    <source>
        <dbReference type="Proteomes" id="UP000199041"/>
    </source>
</evidence>
<dbReference type="RefSeq" id="WP_091394413.1">
    <property type="nucleotide sequence ID" value="NZ_FNQY01000004.1"/>
</dbReference>
<name>A0A1H3WW50_9BACT</name>
<dbReference type="AlphaFoldDB" id="A0A1H3WW50"/>
<accession>A0A1H3WW50</accession>
<keyword evidence="2" id="KW-1185">Reference proteome</keyword>
<sequence length="187" mass="22919">MHTIEPFFNWRYLYESENDERSPFYGRTYSEFEFTDAIYNYYIHPQWDNFGSSTLFCKIIYADYDMQFAVIELIGEWNDAIENDVMTLRYNLTDFLFDQGITHFILIGENILNFHGSDQEYYEQWYEEISEAEGWVVILNMPEQSQAEFKKYKLQYYVELMQLEDWRVYKPHHLFQKIDRIITARLQ</sequence>
<evidence type="ECO:0000313" key="1">
    <source>
        <dbReference type="EMBL" id="SDZ91359.1"/>
    </source>
</evidence>
<proteinExistence type="predicted"/>
<dbReference type="OrthoDB" id="653988at2"/>
<reference evidence="1 2" key="1">
    <citation type="submission" date="2016-10" db="EMBL/GenBank/DDBJ databases">
        <authorList>
            <person name="de Groot N.N."/>
        </authorList>
    </citation>
    <scope>NUCLEOTIDE SEQUENCE [LARGE SCALE GENOMIC DNA]</scope>
    <source>
        <strain evidence="1 2">Vu-144</strain>
    </source>
</reference>
<protein>
    <submittedName>
        <fullName evidence="1">Uncharacterized protein</fullName>
    </submittedName>
</protein>
<dbReference type="EMBL" id="FNQY01000004">
    <property type="protein sequence ID" value="SDZ91359.1"/>
    <property type="molecule type" value="Genomic_DNA"/>
</dbReference>